<protein>
    <submittedName>
        <fullName evidence="1">Uncharacterized protein</fullName>
    </submittedName>
</protein>
<dbReference type="STRING" id="3821.A0A151QSC6"/>
<gene>
    <name evidence="1" type="ORF">KK1_045956</name>
</gene>
<dbReference type="Gramene" id="C.cajan_42208.t">
    <property type="protein sequence ID" value="C.cajan_42208.t"/>
    <property type="gene ID" value="C.cajan_42208"/>
</dbReference>
<evidence type="ECO:0000313" key="2">
    <source>
        <dbReference type="Proteomes" id="UP000075243"/>
    </source>
</evidence>
<accession>A0A151QSC6</accession>
<reference evidence="1" key="1">
    <citation type="journal article" date="2012" name="Nat. Biotechnol.">
        <title>Draft genome sequence of pigeonpea (Cajanus cajan), an orphan legume crop of resource-poor farmers.</title>
        <authorList>
            <person name="Varshney R.K."/>
            <person name="Chen W."/>
            <person name="Li Y."/>
            <person name="Bharti A.K."/>
            <person name="Saxena R.K."/>
            <person name="Schlueter J.A."/>
            <person name="Donoghue M.T."/>
            <person name="Azam S."/>
            <person name="Fan G."/>
            <person name="Whaley A.M."/>
            <person name="Farmer A.D."/>
            <person name="Sheridan J."/>
            <person name="Iwata A."/>
            <person name="Tuteja R."/>
            <person name="Penmetsa R.V."/>
            <person name="Wu W."/>
            <person name="Upadhyaya H.D."/>
            <person name="Yang S.P."/>
            <person name="Shah T."/>
            <person name="Saxena K.B."/>
            <person name="Michael T."/>
            <person name="McCombie W.R."/>
            <person name="Yang B."/>
            <person name="Zhang G."/>
            <person name="Yang H."/>
            <person name="Wang J."/>
            <person name="Spillane C."/>
            <person name="Cook D.R."/>
            <person name="May G.D."/>
            <person name="Xu X."/>
            <person name="Jackson S.A."/>
        </authorList>
    </citation>
    <scope>NUCLEOTIDE SEQUENCE [LARGE SCALE GENOMIC DNA]</scope>
</reference>
<dbReference type="EMBL" id="KQ484958">
    <property type="protein sequence ID" value="KYP33210.1"/>
    <property type="molecule type" value="Genomic_DNA"/>
</dbReference>
<proteinExistence type="predicted"/>
<organism evidence="1 2">
    <name type="scientific">Cajanus cajan</name>
    <name type="common">Pigeon pea</name>
    <name type="synonym">Cajanus indicus</name>
    <dbReference type="NCBI Taxonomy" id="3821"/>
    <lineage>
        <taxon>Eukaryota</taxon>
        <taxon>Viridiplantae</taxon>
        <taxon>Streptophyta</taxon>
        <taxon>Embryophyta</taxon>
        <taxon>Tracheophyta</taxon>
        <taxon>Spermatophyta</taxon>
        <taxon>Magnoliopsida</taxon>
        <taxon>eudicotyledons</taxon>
        <taxon>Gunneridae</taxon>
        <taxon>Pentapetalae</taxon>
        <taxon>rosids</taxon>
        <taxon>fabids</taxon>
        <taxon>Fabales</taxon>
        <taxon>Fabaceae</taxon>
        <taxon>Papilionoideae</taxon>
        <taxon>50 kb inversion clade</taxon>
        <taxon>NPAAA clade</taxon>
        <taxon>indigoferoid/millettioid clade</taxon>
        <taxon>Phaseoleae</taxon>
        <taxon>Cajanus</taxon>
    </lineage>
</organism>
<dbReference type="AlphaFoldDB" id="A0A151QSC6"/>
<keyword evidence="2" id="KW-1185">Reference proteome</keyword>
<name>A0A151QSC6_CAJCA</name>
<dbReference type="Proteomes" id="UP000075243">
    <property type="component" value="Unassembled WGS sequence"/>
</dbReference>
<evidence type="ECO:0000313" key="1">
    <source>
        <dbReference type="EMBL" id="KYP33210.1"/>
    </source>
</evidence>
<sequence>MWECVCVCPLDSLTESSWPERILLYPIAMVDYDQDNNEVCKDLLKTKDGIDCLAHYNSSVGRYFFLF</sequence>